<proteinExistence type="predicted"/>
<keyword evidence="3" id="KW-1185">Reference proteome</keyword>
<dbReference type="Pfam" id="PF04748">
    <property type="entry name" value="Polysacc_deac_2"/>
    <property type="match status" value="1"/>
</dbReference>
<evidence type="ECO:0000313" key="3">
    <source>
        <dbReference type="Proteomes" id="UP000611945"/>
    </source>
</evidence>
<gene>
    <name evidence="2" type="ORF">H9642_01285</name>
</gene>
<protein>
    <submittedName>
        <fullName evidence="2">Divergent polysaccharide deacetylase family protein</fullName>
    </submittedName>
</protein>
<dbReference type="Gene3D" id="3.20.20.370">
    <property type="entry name" value="Glycoside hydrolase/deacetylase"/>
    <property type="match status" value="1"/>
</dbReference>
<evidence type="ECO:0000313" key="2">
    <source>
        <dbReference type="EMBL" id="MBD7975816.1"/>
    </source>
</evidence>
<dbReference type="InterPro" id="IPR006837">
    <property type="entry name" value="Divergent_DAC"/>
</dbReference>
<accession>A0ABR8TJ83</accession>
<reference evidence="2 3" key="1">
    <citation type="submission" date="2020-08" db="EMBL/GenBank/DDBJ databases">
        <title>A Genomic Blueprint of the Chicken Gut Microbiome.</title>
        <authorList>
            <person name="Gilroy R."/>
            <person name="Ravi A."/>
            <person name="Getino M."/>
            <person name="Pursley I."/>
            <person name="Horton D.L."/>
            <person name="Alikhan N.-F."/>
            <person name="Baker D."/>
            <person name="Gharbi K."/>
            <person name="Hall N."/>
            <person name="Watson M."/>
            <person name="Adriaenssens E.M."/>
            <person name="Foster-Nyarko E."/>
            <person name="Jarju S."/>
            <person name="Secka A."/>
            <person name="Antonio M."/>
            <person name="Oren A."/>
            <person name="Chaudhuri R."/>
            <person name="La Ragione R.M."/>
            <person name="Hildebrand F."/>
            <person name="Pallen M.J."/>
        </authorList>
    </citation>
    <scope>NUCLEOTIDE SEQUENCE [LARGE SCALE GENOMIC DNA]</scope>
    <source>
        <strain evidence="2 3">Sa2CUA2</strain>
    </source>
</reference>
<sequence>MTCAARALIGAFGLLLSLGSLAADGSQTQRPRLSLIIDDIGNNPERDRRVLELSGPVALAVLPDSLHADEVARAASRAGKTVLLHMPMAPADGPYAWRPGRPQEELQARLKAALARVPHARGLNNHMGSQMTADPQAMAWLMPELQQRHLFFVDSRTNAATVAAAEAQRIGLASLSRDVFLDHDQSLQAVAREFERAVKLARRQGSVVMIGHPHLNTLAVLERELPNLAEQGIDWIDVPAMIALRGNRAMAAHGKNGVYRTPPQTQPVAHTLR</sequence>
<organism evidence="2 3">
    <name type="scientific">Serpens gallinarum</name>
    <dbReference type="NCBI Taxonomy" id="2763075"/>
    <lineage>
        <taxon>Bacteria</taxon>
        <taxon>Pseudomonadati</taxon>
        <taxon>Pseudomonadota</taxon>
        <taxon>Gammaproteobacteria</taxon>
        <taxon>Pseudomonadales</taxon>
        <taxon>Pseudomonadaceae</taxon>
        <taxon>Pseudomonas</taxon>
    </lineage>
</organism>
<dbReference type="CDD" id="cd10936">
    <property type="entry name" value="CE4_DAC2"/>
    <property type="match status" value="1"/>
</dbReference>
<dbReference type="PANTHER" id="PTHR30105">
    <property type="entry name" value="UNCHARACTERIZED YIBQ-RELATED"/>
    <property type="match status" value="1"/>
</dbReference>
<keyword evidence="1" id="KW-0732">Signal</keyword>
<dbReference type="InterPro" id="IPR011330">
    <property type="entry name" value="Glyco_hydro/deAcase_b/a-brl"/>
</dbReference>
<dbReference type="SUPFAM" id="SSF88713">
    <property type="entry name" value="Glycoside hydrolase/deacetylase"/>
    <property type="match status" value="1"/>
</dbReference>
<dbReference type="RefSeq" id="WP_433962655.1">
    <property type="nucleotide sequence ID" value="NZ_JACSQG010000001.1"/>
</dbReference>
<dbReference type="EMBL" id="JACSQG010000001">
    <property type="protein sequence ID" value="MBD7975816.1"/>
    <property type="molecule type" value="Genomic_DNA"/>
</dbReference>
<name>A0ABR8TJ83_9PSED</name>
<feature type="signal peptide" evidence="1">
    <location>
        <begin position="1"/>
        <end position="22"/>
    </location>
</feature>
<feature type="chain" id="PRO_5045400689" evidence="1">
    <location>
        <begin position="23"/>
        <end position="273"/>
    </location>
</feature>
<comment type="caution">
    <text evidence="2">The sequence shown here is derived from an EMBL/GenBank/DDBJ whole genome shotgun (WGS) entry which is preliminary data.</text>
</comment>
<dbReference type="PANTHER" id="PTHR30105:SF2">
    <property type="entry name" value="DIVERGENT POLYSACCHARIDE DEACETYLASE SUPERFAMILY"/>
    <property type="match status" value="1"/>
</dbReference>
<evidence type="ECO:0000256" key="1">
    <source>
        <dbReference type="SAM" id="SignalP"/>
    </source>
</evidence>
<dbReference type="Proteomes" id="UP000611945">
    <property type="component" value="Unassembled WGS sequence"/>
</dbReference>